<dbReference type="Gene3D" id="3.60.70.12">
    <property type="entry name" value="L-amino peptidase D-ALA esterase/amidase"/>
    <property type="match status" value="1"/>
</dbReference>
<evidence type="ECO:0000313" key="3">
    <source>
        <dbReference type="Proteomes" id="UP001262754"/>
    </source>
</evidence>
<dbReference type="EMBL" id="JAVDRL010000009">
    <property type="protein sequence ID" value="MDR6532417.1"/>
    <property type="molecule type" value="Genomic_DNA"/>
</dbReference>
<dbReference type="Pfam" id="PF03576">
    <property type="entry name" value="Peptidase_S58"/>
    <property type="match status" value="1"/>
</dbReference>
<name>A0ABU1N2B8_9CAUL</name>
<protein>
    <submittedName>
        <fullName evidence="2">L-aminopeptidase/D-esterase-like protein</fullName>
    </submittedName>
</protein>
<sequence>MPHPPRPGPRNLITDVPGLTVGHAVDEAARSGVTALLCPQGWVGAVDVRGGGPGIRESDVLRPENNFSRAHAIALSGGSVFGLGAADGVVAALSAAGHGLRLAAGSPAIPIVPGAVLHDLGNGGDKAWGLEPPYRALGLAAVAAAGEVFPLGSVGAGRGAMAGLHKGGVGSASLDLGEGLMVGALAAVNPVGSVYMADGEAFWAWPFEIDGEFGGVRPDPSARAIDPVPDDSKLAALGRFTAGANTTLAVVATTAALTTAEATRLAMMAQDGLARAIRPAHTPFDGDVVFALSSGAVEIGEGSARSVTIARLGSAAADTLARAIARGVYSARSGGGGAVSAP</sequence>
<reference evidence="2 3" key="1">
    <citation type="submission" date="2023-07" db="EMBL/GenBank/DDBJ databases">
        <title>Sorghum-associated microbial communities from plants grown in Nebraska, USA.</title>
        <authorList>
            <person name="Schachtman D."/>
        </authorList>
    </citation>
    <scope>NUCLEOTIDE SEQUENCE [LARGE SCALE GENOMIC DNA]</scope>
    <source>
        <strain evidence="2 3">DS2154</strain>
    </source>
</reference>
<dbReference type="PANTHER" id="PTHR36512:SF3">
    <property type="entry name" value="BLR5678 PROTEIN"/>
    <property type="match status" value="1"/>
</dbReference>
<accession>A0ABU1N2B8</accession>
<evidence type="ECO:0000313" key="2">
    <source>
        <dbReference type="EMBL" id="MDR6532417.1"/>
    </source>
</evidence>
<dbReference type="PANTHER" id="PTHR36512">
    <property type="entry name" value="D-AMINOPEPTIDASE"/>
    <property type="match status" value="1"/>
</dbReference>
<dbReference type="CDD" id="cd02252">
    <property type="entry name" value="nylC_like"/>
    <property type="match status" value="1"/>
</dbReference>
<evidence type="ECO:0000256" key="1">
    <source>
        <dbReference type="ARBA" id="ARBA00007068"/>
    </source>
</evidence>
<comment type="similarity">
    <text evidence="1">Belongs to the peptidase S58 family.</text>
</comment>
<proteinExistence type="inferred from homology"/>
<dbReference type="InterPro" id="IPR005321">
    <property type="entry name" value="Peptidase_S58_DmpA"/>
</dbReference>
<dbReference type="InterPro" id="IPR016117">
    <property type="entry name" value="ArgJ-like_dom_sf"/>
</dbReference>
<keyword evidence="3" id="KW-1185">Reference proteome</keyword>
<comment type="caution">
    <text evidence="2">The sequence shown here is derived from an EMBL/GenBank/DDBJ whole genome shotgun (WGS) entry which is preliminary data.</text>
</comment>
<organism evidence="2 3">
    <name type="scientific">Caulobacter rhizosphaerae</name>
    <dbReference type="NCBI Taxonomy" id="2010972"/>
    <lineage>
        <taxon>Bacteria</taxon>
        <taxon>Pseudomonadati</taxon>
        <taxon>Pseudomonadota</taxon>
        <taxon>Alphaproteobacteria</taxon>
        <taxon>Caulobacterales</taxon>
        <taxon>Caulobacteraceae</taxon>
        <taxon>Caulobacter</taxon>
    </lineage>
</organism>
<dbReference type="Proteomes" id="UP001262754">
    <property type="component" value="Unassembled WGS sequence"/>
</dbReference>
<dbReference type="RefSeq" id="WP_310032933.1">
    <property type="nucleotide sequence ID" value="NZ_JAVDRL010000009.1"/>
</dbReference>
<dbReference type="SUPFAM" id="SSF56266">
    <property type="entry name" value="DmpA/ArgJ-like"/>
    <property type="match status" value="1"/>
</dbReference>
<gene>
    <name evidence="2" type="ORF">J2800_003175</name>
</gene>